<proteinExistence type="predicted"/>
<protein>
    <submittedName>
        <fullName evidence="2">Uncharacterized protein</fullName>
    </submittedName>
</protein>
<dbReference type="InParanoid" id="A0A1X7TJZ0"/>
<evidence type="ECO:0000313" key="2">
    <source>
        <dbReference type="EnsemblMetazoa" id="Aqu2.1.14905_001"/>
    </source>
</evidence>
<feature type="region of interest" description="Disordered" evidence="1">
    <location>
        <begin position="55"/>
        <end position="80"/>
    </location>
</feature>
<name>A0A1X7TJZ0_AMPQE</name>
<dbReference type="EnsemblMetazoa" id="Aqu2.1.14905_001">
    <property type="protein sequence ID" value="Aqu2.1.14905_001"/>
    <property type="gene ID" value="Aqu2.1.14905"/>
</dbReference>
<organism evidence="2">
    <name type="scientific">Amphimedon queenslandica</name>
    <name type="common">Sponge</name>
    <dbReference type="NCBI Taxonomy" id="400682"/>
    <lineage>
        <taxon>Eukaryota</taxon>
        <taxon>Metazoa</taxon>
        <taxon>Porifera</taxon>
        <taxon>Demospongiae</taxon>
        <taxon>Heteroscleromorpha</taxon>
        <taxon>Haplosclerida</taxon>
        <taxon>Niphatidae</taxon>
        <taxon>Amphimedon</taxon>
    </lineage>
</organism>
<reference evidence="2" key="1">
    <citation type="submission" date="2017-05" db="UniProtKB">
        <authorList>
            <consortium name="EnsemblMetazoa"/>
        </authorList>
    </citation>
    <scope>IDENTIFICATION</scope>
</reference>
<sequence>LPKTLGIDLRCLGRCEFIPDQIVQTGCDAKATDFHSFLHDHLFFTRVVERLTDRSTDRKGGIERGSRTPKGDPEKTLPIP</sequence>
<evidence type="ECO:0000256" key="1">
    <source>
        <dbReference type="SAM" id="MobiDB-lite"/>
    </source>
</evidence>
<accession>A0A1X7TJZ0</accession>
<dbReference type="AlphaFoldDB" id="A0A1X7TJZ0"/>